<comment type="caution">
    <text evidence="1">The sequence shown here is derived from an EMBL/GenBank/DDBJ whole genome shotgun (WGS) entry which is preliminary data.</text>
</comment>
<organism evidence="1 2">
    <name type="scientific">Niveomyces insectorum RCEF 264</name>
    <dbReference type="NCBI Taxonomy" id="1081102"/>
    <lineage>
        <taxon>Eukaryota</taxon>
        <taxon>Fungi</taxon>
        <taxon>Dikarya</taxon>
        <taxon>Ascomycota</taxon>
        <taxon>Pezizomycotina</taxon>
        <taxon>Sordariomycetes</taxon>
        <taxon>Hypocreomycetidae</taxon>
        <taxon>Hypocreales</taxon>
        <taxon>Cordycipitaceae</taxon>
        <taxon>Niveomyces</taxon>
    </lineage>
</organism>
<evidence type="ECO:0008006" key="3">
    <source>
        <dbReference type="Google" id="ProtNLM"/>
    </source>
</evidence>
<dbReference type="OrthoDB" id="4869268at2759"/>
<evidence type="ECO:0000313" key="1">
    <source>
        <dbReference type="EMBL" id="OAA63353.1"/>
    </source>
</evidence>
<proteinExistence type="predicted"/>
<dbReference type="PANTHER" id="PTHR21310:SF37">
    <property type="entry name" value="AMINOGLYCOSIDE PHOSPHOTRANSFERASE DOMAIN-CONTAINING PROTEIN"/>
    <property type="match status" value="1"/>
</dbReference>
<dbReference type="EMBL" id="AZHD01000005">
    <property type="protein sequence ID" value="OAA63353.1"/>
    <property type="molecule type" value="Genomic_DNA"/>
</dbReference>
<sequence>MPDTLEIGIQDRPSFDDAVGADRNVIQKHLQWTGLGRFLQERLSPKHEVLERLVAFQMGIGADRVKVRPKQPWLLGGFNVAVAMLIDGGRRPDRTSDANDAKNAGDVSDATGAAAGSATATKSVPDVLVRCPLPSKCAEHVYPGSIEEKMRGEVAAYVWMQRHCPDVRIPFLYGFAFPGGQHFAHCSRVPFLRRAWLRVRQFVAARLHRPVPSDYLPLSVPSSVFSLPASVSLQQKPGPVEFGYMILEFLHPSLGRQLPYVIRNRNLQDELQNTPGKVDNLFRSVGRIMLALARVPQPRIGSLSFHDDGTVALDHRPLCCDMILLENEGAPRTMGPTQTYLSESAFVADLLAFHDAQFLAAPNAAHDQADFVSQTDIRAFFRAIVHHFLPDTETDGARPYVLQFTDDNAANMMVDDDWNVTAIFDLEWLIAGPIDMLAAPRWLTWTSIDCIIDNGYDEYDQLRRYFMQLFRDEEEKAATTAVLQHTQDNHRHSASKRHPLADAMQDNWATERLWIYRAAMSVNALHHVVRDRLVPLFYRKQPLPNDLYRSWHPAVEEILEAKLRDRRAYVGDLARLYGREPPPEE</sequence>
<reference evidence="1 2" key="1">
    <citation type="journal article" date="2016" name="Genome Biol. Evol.">
        <title>Divergent and convergent evolution of fungal pathogenicity.</title>
        <authorList>
            <person name="Shang Y."/>
            <person name="Xiao G."/>
            <person name="Zheng P."/>
            <person name="Cen K."/>
            <person name="Zhan S."/>
            <person name="Wang C."/>
        </authorList>
    </citation>
    <scope>NUCLEOTIDE SEQUENCE [LARGE SCALE GENOMIC DNA]</scope>
    <source>
        <strain evidence="1 2">RCEF 264</strain>
    </source>
</reference>
<keyword evidence="2" id="KW-1185">Reference proteome</keyword>
<protein>
    <recommendedName>
        <fullName evidence="3">Aminoglycoside phosphotransferase</fullName>
    </recommendedName>
</protein>
<accession>A0A167W566</accession>
<name>A0A167W566_9HYPO</name>
<dbReference type="InterPro" id="IPR051678">
    <property type="entry name" value="AGP_Transferase"/>
</dbReference>
<dbReference type="PANTHER" id="PTHR21310">
    <property type="entry name" value="AMINOGLYCOSIDE PHOSPHOTRANSFERASE-RELATED-RELATED"/>
    <property type="match status" value="1"/>
</dbReference>
<dbReference type="STRING" id="1081102.A0A167W566"/>
<dbReference type="AlphaFoldDB" id="A0A167W566"/>
<gene>
    <name evidence="1" type="ORF">SPI_03516</name>
</gene>
<dbReference type="Proteomes" id="UP000076874">
    <property type="component" value="Unassembled WGS sequence"/>
</dbReference>
<evidence type="ECO:0000313" key="2">
    <source>
        <dbReference type="Proteomes" id="UP000076874"/>
    </source>
</evidence>